<dbReference type="AlphaFoldDB" id="A0A2X4VQW0"/>
<dbReference type="RefSeq" id="WP_231955880.1">
    <property type="nucleotide sequence ID" value="NZ_CBCSGM010000002.1"/>
</dbReference>
<dbReference type="EMBL" id="LS483476">
    <property type="protein sequence ID" value="SQI52639.1"/>
    <property type="molecule type" value="Genomic_DNA"/>
</dbReference>
<evidence type="ECO:0000313" key="1">
    <source>
        <dbReference type="EMBL" id="SQI52639.1"/>
    </source>
</evidence>
<name>A0A2X4VQW0_LEDLE</name>
<evidence type="ECO:0000313" key="2">
    <source>
        <dbReference type="Proteomes" id="UP000249134"/>
    </source>
</evidence>
<proteinExistence type="predicted"/>
<protein>
    <submittedName>
        <fullName evidence="1">Uncharacterized protein</fullName>
    </submittedName>
</protein>
<organism evidence="1 2">
    <name type="scientific">Lederbergia lenta</name>
    <name type="common">Bacillus lentus</name>
    <dbReference type="NCBI Taxonomy" id="1467"/>
    <lineage>
        <taxon>Bacteria</taxon>
        <taxon>Bacillati</taxon>
        <taxon>Bacillota</taxon>
        <taxon>Bacilli</taxon>
        <taxon>Bacillales</taxon>
        <taxon>Bacillaceae</taxon>
        <taxon>Lederbergia</taxon>
    </lineage>
</organism>
<reference evidence="1 2" key="1">
    <citation type="submission" date="2018-06" db="EMBL/GenBank/DDBJ databases">
        <authorList>
            <consortium name="Pathogen Informatics"/>
            <person name="Doyle S."/>
        </authorList>
    </citation>
    <scope>NUCLEOTIDE SEQUENCE [LARGE SCALE GENOMIC DNA]</scope>
    <source>
        <strain evidence="1 2">NCTC4824</strain>
    </source>
</reference>
<dbReference type="STRING" id="1348624.GCA_001591545_02685"/>
<gene>
    <name evidence="1" type="ORF">NCTC4824_00523</name>
</gene>
<dbReference type="KEGG" id="blen:NCTC4824_00523"/>
<accession>A0A2X4VQW0</accession>
<dbReference type="Proteomes" id="UP000249134">
    <property type="component" value="Chromosome 1"/>
</dbReference>
<keyword evidence="2" id="KW-1185">Reference proteome</keyword>
<sequence length="133" mass="15345">MKRRWKNRLLLIIITLFVLGAILTSGKFGLDLLLGGMCGNKIIEQSNSKNERKTAYIFRRDCGAMTGYSYLLSILNQNKQLKNKSGNTFVSDEEFSIEWQNDKSLKVYYNNRVNAYEMDKRVSGVKVEYIGEQ</sequence>